<dbReference type="EMBL" id="CP014782">
    <property type="protein sequence ID" value="AQS40114.1"/>
    <property type="molecule type" value="Genomic_DNA"/>
</dbReference>
<dbReference type="KEGG" id="spsw:Sps_05036"/>
<dbReference type="Proteomes" id="UP000189545">
    <property type="component" value="Chromosome"/>
</dbReference>
<keyword evidence="2" id="KW-1185">Reference proteome</keyword>
<name>A0A1S6HXF5_9GAMM</name>
<reference evidence="1 2" key="1">
    <citation type="submission" date="2016-03" db="EMBL/GenBank/DDBJ databases">
        <title>Complete genome sequence of Shewanella psychrophila WP2, a deep sea bacterium isolated from west Pacific sediment.</title>
        <authorList>
            <person name="Xu G."/>
            <person name="Jian H."/>
        </authorList>
    </citation>
    <scope>NUCLEOTIDE SEQUENCE [LARGE SCALE GENOMIC DNA]</scope>
    <source>
        <strain evidence="1 2">WP2</strain>
    </source>
</reference>
<evidence type="ECO:0000313" key="1">
    <source>
        <dbReference type="EMBL" id="AQS40114.1"/>
    </source>
</evidence>
<dbReference type="AlphaFoldDB" id="A0A1S6HXF5"/>
<protein>
    <submittedName>
        <fullName evidence="1">Uncharacterized protein</fullName>
    </submittedName>
</protein>
<accession>A0A1S6HXF5</accession>
<dbReference type="RefSeq" id="WP_169915934.1">
    <property type="nucleotide sequence ID" value="NZ_CP014782.1"/>
</dbReference>
<proteinExistence type="predicted"/>
<sequence length="49" mass="5370">MKAAPSWQPITCLAAGLCADTSVRRSKYAPCMLYDSIHAAEAHSRIYTL</sequence>
<gene>
    <name evidence="1" type="ORF">Sps_05036</name>
</gene>
<evidence type="ECO:0000313" key="2">
    <source>
        <dbReference type="Proteomes" id="UP000189545"/>
    </source>
</evidence>
<organism evidence="1 2">
    <name type="scientific">Shewanella psychrophila</name>
    <dbReference type="NCBI Taxonomy" id="225848"/>
    <lineage>
        <taxon>Bacteria</taxon>
        <taxon>Pseudomonadati</taxon>
        <taxon>Pseudomonadota</taxon>
        <taxon>Gammaproteobacteria</taxon>
        <taxon>Alteromonadales</taxon>
        <taxon>Shewanellaceae</taxon>
        <taxon>Shewanella</taxon>
    </lineage>
</organism>